<dbReference type="SUPFAM" id="SSF88659">
    <property type="entry name" value="Sigma3 and sigma4 domains of RNA polymerase sigma factors"/>
    <property type="match status" value="1"/>
</dbReference>
<reference evidence="8 9" key="1">
    <citation type="submission" date="2018-03" db="EMBL/GenBank/DDBJ databases">
        <title>Draft Genome Sequences of the Obligatory Marine Myxobacteria Enhygromyxa salina SWB007.</title>
        <authorList>
            <person name="Poehlein A."/>
            <person name="Moghaddam J.A."/>
            <person name="Harms H."/>
            <person name="Alanjari M."/>
            <person name="Koenig G.M."/>
            <person name="Daniel R."/>
            <person name="Schaeberle T.F."/>
        </authorList>
    </citation>
    <scope>NUCLEOTIDE SEQUENCE [LARGE SCALE GENOMIC DNA]</scope>
    <source>
        <strain evidence="8 9">SWB007</strain>
    </source>
</reference>
<evidence type="ECO:0000313" key="9">
    <source>
        <dbReference type="Proteomes" id="UP000238823"/>
    </source>
</evidence>
<keyword evidence="3" id="KW-0731">Sigma factor</keyword>
<evidence type="ECO:0000256" key="5">
    <source>
        <dbReference type="ARBA" id="ARBA00023163"/>
    </source>
</evidence>
<dbReference type="Proteomes" id="UP000238823">
    <property type="component" value="Unassembled WGS sequence"/>
</dbReference>
<dbReference type="PANTHER" id="PTHR43133:SF8">
    <property type="entry name" value="RNA POLYMERASE SIGMA FACTOR HI_1459-RELATED"/>
    <property type="match status" value="1"/>
</dbReference>
<dbReference type="EMBL" id="PVNL01000049">
    <property type="protein sequence ID" value="PRQ07828.1"/>
    <property type="molecule type" value="Genomic_DNA"/>
</dbReference>
<dbReference type="InterPro" id="IPR013324">
    <property type="entry name" value="RNA_pol_sigma_r3/r4-like"/>
</dbReference>
<dbReference type="InterPro" id="IPR039425">
    <property type="entry name" value="RNA_pol_sigma-70-like"/>
</dbReference>
<dbReference type="RefSeq" id="WP_106089525.1">
    <property type="nucleotide sequence ID" value="NZ_PVNL01000049.1"/>
</dbReference>
<dbReference type="NCBIfam" id="TIGR02937">
    <property type="entry name" value="sigma70-ECF"/>
    <property type="match status" value="1"/>
</dbReference>
<dbReference type="PANTHER" id="PTHR43133">
    <property type="entry name" value="RNA POLYMERASE ECF-TYPE SIGMA FACTO"/>
    <property type="match status" value="1"/>
</dbReference>
<dbReference type="InterPro" id="IPR014284">
    <property type="entry name" value="RNA_pol_sigma-70_dom"/>
</dbReference>
<evidence type="ECO:0000313" key="8">
    <source>
        <dbReference type="EMBL" id="PRQ07828.1"/>
    </source>
</evidence>
<dbReference type="GO" id="GO:0016987">
    <property type="term" value="F:sigma factor activity"/>
    <property type="evidence" value="ECO:0007669"/>
    <property type="project" value="UniProtKB-KW"/>
</dbReference>
<comment type="similarity">
    <text evidence="1">Belongs to the sigma-70 factor family. ECF subfamily.</text>
</comment>
<gene>
    <name evidence="8" type="primary">rpoE_9</name>
    <name evidence="8" type="ORF">ENSA7_25000</name>
</gene>
<dbReference type="Gene3D" id="1.10.1740.10">
    <property type="match status" value="1"/>
</dbReference>
<dbReference type="SUPFAM" id="SSF88946">
    <property type="entry name" value="Sigma2 domain of RNA polymerase sigma factors"/>
    <property type="match status" value="1"/>
</dbReference>
<dbReference type="GO" id="GO:0006352">
    <property type="term" value="P:DNA-templated transcription initiation"/>
    <property type="evidence" value="ECO:0007669"/>
    <property type="project" value="InterPro"/>
</dbReference>
<dbReference type="Gene3D" id="1.10.10.10">
    <property type="entry name" value="Winged helix-like DNA-binding domain superfamily/Winged helix DNA-binding domain"/>
    <property type="match status" value="1"/>
</dbReference>
<proteinExistence type="inferred from homology"/>
<dbReference type="GO" id="GO:0003677">
    <property type="term" value="F:DNA binding"/>
    <property type="evidence" value="ECO:0007669"/>
    <property type="project" value="UniProtKB-KW"/>
</dbReference>
<evidence type="ECO:0000259" key="6">
    <source>
        <dbReference type="Pfam" id="PF04542"/>
    </source>
</evidence>
<feature type="domain" description="RNA polymerase sigma-70 region 2" evidence="6">
    <location>
        <begin position="38"/>
        <end position="89"/>
    </location>
</feature>
<dbReference type="CDD" id="cd06171">
    <property type="entry name" value="Sigma70_r4"/>
    <property type="match status" value="1"/>
</dbReference>
<keyword evidence="2" id="KW-0805">Transcription regulation</keyword>
<name>A0A2S9YRW3_9BACT</name>
<evidence type="ECO:0000256" key="3">
    <source>
        <dbReference type="ARBA" id="ARBA00023082"/>
    </source>
</evidence>
<comment type="caution">
    <text evidence="8">The sequence shown here is derived from an EMBL/GenBank/DDBJ whole genome shotgun (WGS) entry which is preliminary data.</text>
</comment>
<dbReference type="InterPro" id="IPR036388">
    <property type="entry name" value="WH-like_DNA-bd_sf"/>
</dbReference>
<organism evidence="8 9">
    <name type="scientific">Enhygromyxa salina</name>
    <dbReference type="NCBI Taxonomy" id="215803"/>
    <lineage>
        <taxon>Bacteria</taxon>
        <taxon>Pseudomonadati</taxon>
        <taxon>Myxococcota</taxon>
        <taxon>Polyangia</taxon>
        <taxon>Nannocystales</taxon>
        <taxon>Nannocystaceae</taxon>
        <taxon>Enhygromyxa</taxon>
    </lineage>
</organism>
<feature type="domain" description="RNA polymerase sigma factor 70 region 4 type 2" evidence="7">
    <location>
        <begin position="119"/>
        <end position="170"/>
    </location>
</feature>
<dbReference type="Pfam" id="PF08281">
    <property type="entry name" value="Sigma70_r4_2"/>
    <property type="match status" value="1"/>
</dbReference>
<dbReference type="Pfam" id="PF04542">
    <property type="entry name" value="Sigma70_r2"/>
    <property type="match status" value="1"/>
</dbReference>
<sequence length="209" mass="23559">MAAATDAELLDRWRGGDMQAGDTLAGRYFMAIRSYFLNKAPAEHEDLVQETFMRLSSKRDSYRGASSFRVFLFGVARMILLEHLRAKQRAGRFDPMEHSVADVDGGRMSSLMAKGESHRMVLDALRELPLADQELLELYFWQKLTAGEIAELQGLPEPTVRSRVRSALKRVNGFYAKLASSPPREPVTVEGWLGELRDELENLSLALQV</sequence>
<keyword evidence="5" id="KW-0804">Transcription</keyword>
<dbReference type="InterPro" id="IPR007627">
    <property type="entry name" value="RNA_pol_sigma70_r2"/>
</dbReference>
<evidence type="ECO:0000256" key="4">
    <source>
        <dbReference type="ARBA" id="ARBA00023125"/>
    </source>
</evidence>
<evidence type="ECO:0000259" key="7">
    <source>
        <dbReference type="Pfam" id="PF08281"/>
    </source>
</evidence>
<evidence type="ECO:0000256" key="2">
    <source>
        <dbReference type="ARBA" id="ARBA00023015"/>
    </source>
</evidence>
<evidence type="ECO:0000256" key="1">
    <source>
        <dbReference type="ARBA" id="ARBA00010641"/>
    </source>
</evidence>
<keyword evidence="4" id="KW-0238">DNA-binding</keyword>
<protein>
    <submittedName>
        <fullName evidence="8">ECF RNA polymerase sigma-E factor</fullName>
    </submittedName>
</protein>
<dbReference type="InterPro" id="IPR013249">
    <property type="entry name" value="RNA_pol_sigma70_r4_t2"/>
</dbReference>
<dbReference type="OrthoDB" id="5516839at2"/>
<accession>A0A2S9YRW3</accession>
<dbReference type="AlphaFoldDB" id="A0A2S9YRW3"/>
<dbReference type="InterPro" id="IPR013325">
    <property type="entry name" value="RNA_pol_sigma_r2"/>
</dbReference>